<comment type="caution">
    <text evidence="2">The sequence shown here is derived from an EMBL/GenBank/DDBJ whole genome shotgun (WGS) entry which is preliminary data.</text>
</comment>
<keyword evidence="3" id="KW-1185">Reference proteome</keyword>
<gene>
    <name evidence="2" type="ORF">DPMN_060055</name>
</gene>
<organism evidence="2 3">
    <name type="scientific">Dreissena polymorpha</name>
    <name type="common">Zebra mussel</name>
    <name type="synonym">Mytilus polymorpha</name>
    <dbReference type="NCBI Taxonomy" id="45954"/>
    <lineage>
        <taxon>Eukaryota</taxon>
        <taxon>Metazoa</taxon>
        <taxon>Spiralia</taxon>
        <taxon>Lophotrochozoa</taxon>
        <taxon>Mollusca</taxon>
        <taxon>Bivalvia</taxon>
        <taxon>Autobranchia</taxon>
        <taxon>Heteroconchia</taxon>
        <taxon>Euheterodonta</taxon>
        <taxon>Imparidentia</taxon>
        <taxon>Neoheterodontei</taxon>
        <taxon>Myida</taxon>
        <taxon>Dreissenoidea</taxon>
        <taxon>Dreissenidae</taxon>
        <taxon>Dreissena</taxon>
    </lineage>
</organism>
<name>A0A9D4HH73_DREPO</name>
<accession>A0A9D4HH73</accession>
<feature type="region of interest" description="Disordered" evidence="1">
    <location>
        <begin position="39"/>
        <end position="66"/>
    </location>
</feature>
<evidence type="ECO:0000256" key="1">
    <source>
        <dbReference type="SAM" id="MobiDB-lite"/>
    </source>
</evidence>
<dbReference type="AlphaFoldDB" id="A0A9D4HH73"/>
<reference evidence="2" key="2">
    <citation type="submission" date="2020-11" db="EMBL/GenBank/DDBJ databases">
        <authorList>
            <person name="McCartney M.A."/>
            <person name="Auch B."/>
            <person name="Kono T."/>
            <person name="Mallez S."/>
            <person name="Becker A."/>
            <person name="Gohl D.M."/>
            <person name="Silverstein K.A.T."/>
            <person name="Koren S."/>
            <person name="Bechman K.B."/>
            <person name="Herman A."/>
            <person name="Abrahante J.E."/>
            <person name="Garbe J."/>
        </authorList>
    </citation>
    <scope>NUCLEOTIDE SEQUENCE</scope>
    <source>
        <strain evidence="2">Duluth1</strain>
        <tissue evidence="2">Whole animal</tissue>
    </source>
</reference>
<dbReference type="Proteomes" id="UP000828390">
    <property type="component" value="Unassembled WGS sequence"/>
</dbReference>
<dbReference type="EMBL" id="JAIWYP010000013">
    <property type="protein sequence ID" value="KAH3717273.1"/>
    <property type="molecule type" value="Genomic_DNA"/>
</dbReference>
<reference evidence="2" key="1">
    <citation type="journal article" date="2019" name="bioRxiv">
        <title>The Genome of the Zebra Mussel, Dreissena polymorpha: A Resource for Invasive Species Research.</title>
        <authorList>
            <person name="McCartney M.A."/>
            <person name="Auch B."/>
            <person name="Kono T."/>
            <person name="Mallez S."/>
            <person name="Zhang Y."/>
            <person name="Obille A."/>
            <person name="Becker A."/>
            <person name="Abrahante J.E."/>
            <person name="Garbe J."/>
            <person name="Badalamenti J.P."/>
            <person name="Herman A."/>
            <person name="Mangelson H."/>
            <person name="Liachko I."/>
            <person name="Sullivan S."/>
            <person name="Sone E.D."/>
            <person name="Koren S."/>
            <person name="Silverstein K.A.T."/>
            <person name="Beckman K.B."/>
            <person name="Gohl D.M."/>
        </authorList>
    </citation>
    <scope>NUCLEOTIDE SEQUENCE</scope>
    <source>
        <strain evidence="2">Duluth1</strain>
        <tissue evidence="2">Whole animal</tissue>
    </source>
</reference>
<evidence type="ECO:0000313" key="3">
    <source>
        <dbReference type="Proteomes" id="UP000828390"/>
    </source>
</evidence>
<evidence type="ECO:0000313" key="2">
    <source>
        <dbReference type="EMBL" id="KAH3717273.1"/>
    </source>
</evidence>
<protein>
    <submittedName>
        <fullName evidence="2">Uncharacterized protein</fullName>
    </submittedName>
</protein>
<proteinExistence type="predicted"/>
<sequence>MTVCKGSELPKESNEQYIDEQMKIFKDLTEKMNIMEKKLNEMSKEKLSQDRTESRWEHRTSDQEVL</sequence>